<dbReference type="OrthoDB" id="9778432at2"/>
<dbReference type="STRING" id="525897.Dbac_1471"/>
<dbReference type="InterPro" id="IPR029787">
    <property type="entry name" value="Nucleotide_cyclase"/>
</dbReference>
<dbReference type="Gene3D" id="3.30.70.270">
    <property type="match status" value="1"/>
</dbReference>
<dbReference type="AlphaFoldDB" id="C7LTU2"/>
<dbReference type="RefSeq" id="WP_015773659.1">
    <property type="nucleotide sequence ID" value="NC_013173.1"/>
</dbReference>
<dbReference type="InterPro" id="IPR000160">
    <property type="entry name" value="GGDEF_dom"/>
</dbReference>
<dbReference type="Pfam" id="PF08448">
    <property type="entry name" value="PAS_4"/>
    <property type="match status" value="1"/>
</dbReference>
<dbReference type="Pfam" id="PF00990">
    <property type="entry name" value="GGDEF"/>
    <property type="match status" value="1"/>
</dbReference>
<accession>C7LTU2</accession>
<dbReference type="GO" id="GO:0043709">
    <property type="term" value="P:cell adhesion involved in single-species biofilm formation"/>
    <property type="evidence" value="ECO:0007669"/>
    <property type="project" value="TreeGrafter"/>
</dbReference>
<dbReference type="GO" id="GO:0052621">
    <property type="term" value="F:diguanylate cyclase activity"/>
    <property type="evidence" value="ECO:0007669"/>
    <property type="project" value="UniProtKB-EC"/>
</dbReference>
<evidence type="ECO:0000313" key="5">
    <source>
        <dbReference type="Proteomes" id="UP000002216"/>
    </source>
</evidence>
<dbReference type="KEGG" id="dba:Dbac_1471"/>
<dbReference type="InterPro" id="IPR013656">
    <property type="entry name" value="PAS_4"/>
</dbReference>
<dbReference type="FunFam" id="3.30.70.270:FF:000001">
    <property type="entry name" value="Diguanylate cyclase domain protein"/>
    <property type="match status" value="1"/>
</dbReference>
<gene>
    <name evidence="4" type="ordered locus">Dbac_1471</name>
</gene>
<comment type="catalytic activity">
    <reaction evidence="2">
        <text>2 GTP = 3',3'-c-di-GMP + 2 diphosphate</text>
        <dbReference type="Rhea" id="RHEA:24898"/>
        <dbReference type="ChEBI" id="CHEBI:33019"/>
        <dbReference type="ChEBI" id="CHEBI:37565"/>
        <dbReference type="ChEBI" id="CHEBI:58805"/>
        <dbReference type="EC" id="2.7.7.65"/>
    </reaction>
</comment>
<dbReference type="Proteomes" id="UP000002216">
    <property type="component" value="Chromosome"/>
</dbReference>
<dbReference type="eggNOG" id="COG3706">
    <property type="taxonomic scope" value="Bacteria"/>
</dbReference>
<dbReference type="SUPFAM" id="SSF55785">
    <property type="entry name" value="PYP-like sensor domain (PAS domain)"/>
    <property type="match status" value="1"/>
</dbReference>
<dbReference type="SUPFAM" id="SSF55073">
    <property type="entry name" value="Nucleotide cyclase"/>
    <property type="match status" value="1"/>
</dbReference>
<keyword evidence="5" id="KW-1185">Reference proteome</keyword>
<dbReference type="InterPro" id="IPR050469">
    <property type="entry name" value="Diguanylate_Cyclase"/>
</dbReference>
<protein>
    <recommendedName>
        <fullName evidence="1">diguanylate cyclase</fullName>
        <ecNumber evidence="1">2.7.7.65</ecNumber>
    </recommendedName>
</protein>
<dbReference type="PANTHER" id="PTHR45138">
    <property type="entry name" value="REGULATORY COMPONENTS OF SENSORY TRANSDUCTION SYSTEM"/>
    <property type="match status" value="1"/>
</dbReference>
<dbReference type="CDD" id="cd01949">
    <property type="entry name" value="GGDEF"/>
    <property type="match status" value="1"/>
</dbReference>
<dbReference type="PANTHER" id="PTHR45138:SF9">
    <property type="entry name" value="DIGUANYLATE CYCLASE DGCM-RELATED"/>
    <property type="match status" value="1"/>
</dbReference>
<dbReference type="InterPro" id="IPR035965">
    <property type="entry name" value="PAS-like_dom_sf"/>
</dbReference>
<name>C7LTU2_DESBD</name>
<evidence type="ECO:0000259" key="3">
    <source>
        <dbReference type="PROSITE" id="PS50887"/>
    </source>
</evidence>
<dbReference type="NCBIfam" id="TIGR00254">
    <property type="entry name" value="GGDEF"/>
    <property type="match status" value="1"/>
</dbReference>
<proteinExistence type="predicted"/>
<evidence type="ECO:0000256" key="1">
    <source>
        <dbReference type="ARBA" id="ARBA00012528"/>
    </source>
</evidence>
<dbReference type="EMBL" id="CP001629">
    <property type="protein sequence ID" value="ACU89565.1"/>
    <property type="molecule type" value="Genomic_DNA"/>
</dbReference>
<dbReference type="GO" id="GO:1902201">
    <property type="term" value="P:negative regulation of bacterial-type flagellum-dependent cell motility"/>
    <property type="evidence" value="ECO:0007669"/>
    <property type="project" value="TreeGrafter"/>
</dbReference>
<feature type="domain" description="GGDEF" evidence="3">
    <location>
        <begin position="200"/>
        <end position="336"/>
    </location>
</feature>
<dbReference type="GO" id="GO:0005886">
    <property type="term" value="C:plasma membrane"/>
    <property type="evidence" value="ECO:0007669"/>
    <property type="project" value="TreeGrafter"/>
</dbReference>
<dbReference type="PROSITE" id="PS50887">
    <property type="entry name" value="GGDEF"/>
    <property type="match status" value="1"/>
</dbReference>
<dbReference type="Gene3D" id="3.30.450.20">
    <property type="entry name" value="PAS domain"/>
    <property type="match status" value="1"/>
</dbReference>
<dbReference type="HOGENOM" id="CLU_000445_11_6_7"/>
<reference evidence="4 5" key="1">
    <citation type="journal article" date="2009" name="Stand. Genomic Sci.">
        <title>Complete genome sequence of Desulfomicrobium baculatum type strain (X).</title>
        <authorList>
            <person name="Copeland A."/>
            <person name="Spring S."/>
            <person name="Goker M."/>
            <person name="Schneider S."/>
            <person name="Lapidus A."/>
            <person name="Del Rio T.G."/>
            <person name="Tice H."/>
            <person name="Cheng J.F."/>
            <person name="Chen F."/>
            <person name="Nolan M."/>
            <person name="Bruce D."/>
            <person name="Goodwin L."/>
            <person name="Pitluck S."/>
            <person name="Ivanova N."/>
            <person name="Mavrommatis K."/>
            <person name="Ovchinnikova G."/>
            <person name="Pati A."/>
            <person name="Chen A."/>
            <person name="Palaniappan K."/>
            <person name="Land M."/>
            <person name="Hauser L."/>
            <person name="Chang Y.J."/>
            <person name="Jeffries C.C."/>
            <person name="Meincke L."/>
            <person name="Sims D."/>
            <person name="Brettin T."/>
            <person name="Detter J.C."/>
            <person name="Han C."/>
            <person name="Chain P."/>
            <person name="Bristow J."/>
            <person name="Eisen J.A."/>
            <person name="Markowitz V."/>
            <person name="Hugenholtz P."/>
            <person name="Kyrpides N.C."/>
            <person name="Klenk H.P."/>
            <person name="Lucas S."/>
        </authorList>
    </citation>
    <scope>NUCLEOTIDE SEQUENCE [LARGE SCALE GENOMIC DNA]</scope>
    <source>
        <strain evidence="5">DSM 4028 / VKM B-1378 / X</strain>
    </source>
</reference>
<evidence type="ECO:0000256" key="2">
    <source>
        <dbReference type="ARBA" id="ARBA00034247"/>
    </source>
</evidence>
<dbReference type="EC" id="2.7.7.65" evidence="1"/>
<dbReference type="SMART" id="SM00267">
    <property type="entry name" value="GGDEF"/>
    <property type="match status" value="1"/>
</dbReference>
<evidence type="ECO:0000313" key="4">
    <source>
        <dbReference type="EMBL" id="ACU89565.1"/>
    </source>
</evidence>
<sequence>MTIPGSDHSAQPFDTKALVHVFEQLWKHSSDPFWICRPVDEDYELLMANDAAVRLDARQVPGNTVRSIVGYALAGDQLISGYHECMARGEAVTFEQRPVLNGSQRLFETLLVPVKDEAGTITHIWGMARDLTRFLVSQNALVHLNEQLEAKILQRTRELEEANHRLSELSLTDGLTGIANRRRFDAALAEEWSRSARTGSTLALIMLDIDHFKKYNDHYGHQQGDDCLRRVAEVLRSSARRQGDLVSRYGGEEFCMILPDTALPGAFEIAERLRREVENMDMPHVLSDVGRVTASMGVAASMPCKAMSPAELLRRADESLYQAKSEGRNCVRGAFSCVG</sequence>
<organism evidence="4 5">
    <name type="scientific">Desulfomicrobium baculatum (strain DSM 4028 / VKM B-1378 / X)</name>
    <name type="common">Desulfovibrio baculatus</name>
    <dbReference type="NCBI Taxonomy" id="525897"/>
    <lineage>
        <taxon>Bacteria</taxon>
        <taxon>Pseudomonadati</taxon>
        <taxon>Thermodesulfobacteriota</taxon>
        <taxon>Desulfovibrionia</taxon>
        <taxon>Desulfovibrionales</taxon>
        <taxon>Desulfomicrobiaceae</taxon>
        <taxon>Desulfomicrobium</taxon>
    </lineage>
</organism>
<dbReference type="InterPro" id="IPR043128">
    <property type="entry name" value="Rev_trsase/Diguanyl_cyclase"/>
</dbReference>